<gene>
    <name evidence="3" type="ORF">D7I46_13110</name>
</gene>
<dbReference type="PROSITE" id="PS50901">
    <property type="entry name" value="FTSK"/>
    <property type="match status" value="1"/>
</dbReference>
<dbReference type="SUPFAM" id="SSF52540">
    <property type="entry name" value="P-loop containing nucleoside triphosphate hydrolases"/>
    <property type="match status" value="1"/>
</dbReference>
<protein>
    <recommendedName>
        <fullName evidence="2">FtsK domain-containing protein</fullName>
    </recommendedName>
</protein>
<evidence type="ECO:0000259" key="2">
    <source>
        <dbReference type="PROSITE" id="PS50901"/>
    </source>
</evidence>
<dbReference type="InterPro" id="IPR002543">
    <property type="entry name" value="FtsK_dom"/>
</dbReference>
<dbReference type="OrthoDB" id="9807790at2"/>
<sequence length="363" mass="41708">MTLKIETEGLLNNGIYLKEVQPSLEQKHIFVRLPKVTVKTDIEDNVREIAITISPYNQEKLSKLDLSSVFQGFIQQQAQSNRDSSQMVYKLLNIDSDYFYKFSNLKQLFQFQKNYDSEIPLDKYNSIPVLSHKIIVARSGNGKSFLLLYLISFLALSQKNILLIADYKQSDVFIACRDNLGLSSVSSKEDILQMVEDTYLEMLDRQKAFNDYEGNKLGLTMDKLGYEPLFLVIDELASFTAALDKKELEQFNFHFKQIMLLGRALSVFCLITMQQFNVKNLGGSSELKEQFGDQILLGNNDSQTIQNLYGSNELPNFQMEKGNGFLQNDSNLQPVLFRSPFLEPSFFKHLEKLNLKLQTKKES</sequence>
<geneLocation type="plasmid" evidence="3 4">
    <name>unnamed2</name>
</geneLocation>
<dbReference type="GO" id="GO:0003677">
    <property type="term" value="F:DNA binding"/>
    <property type="evidence" value="ECO:0007669"/>
    <property type="project" value="InterPro"/>
</dbReference>
<keyword evidence="1" id="KW-0067">ATP-binding</keyword>
<evidence type="ECO:0000313" key="4">
    <source>
        <dbReference type="Proteomes" id="UP000269374"/>
    </source>
</evidence>
<keyword evidence="3" id="KW-0614">Plasmid</keyword>
<evidence type="ECO:0000313" key="3">
    <source>
        <dbReference type="EMBL" id="AYG02077.1"/>
    </source>
</evidence>
<dbReference type="AlphaFoldDB" id="A0A387BM60"/>
<dbReference type="InterPro" id="IPR027417">
    <property type="entry name" value="P-loop_NTPase"/>
</dbReference>
<dbReference type="KEGG" id="lact:D7I46_13110"/>
<dbReference type="Gene3D" id="3.40.50.300">
    <property type="entry name" value="P-loop containing nucleotide triphosphate hydrolases"/>
    <property type="match status" value="1"/>
</dbReference>
<dbReference type="GO" id="GO:0005524">
    <property type="term" value="F:ATP binding"/>
    <property type="evidence" value="ECO:0007669"/>
    <property type="project" value="UniProtKB-UniRule"/>
</dbReference>
<dbReference type="Proteomes" id="UP000269374">
    <property type="component" value="Plasmid unnamed2"/>
</dbReference>
<evidence type="ECO:0000256" key="1">
    <source>
        <dbReference type="PROSITE-ProRule" id="PRU00289"/>
    </source>
</evidence>
<feature type="domain" description="FtsK" evidence="2">
    <location>
        <begin position="116"/>
        <end position="306"/>
    </location>
</feature>
<feature type="binding site" evidence="1">
    <location>
        <begin position="137"/>
        <end position="144"/>
    </location>
    <ligand>
        <name>ATP</name>
        <dbReference type="ChEBI" id="CHEBI:30616"/>
    </ligand>
</feature>
<proteinExistence type="predicted"/>
<keyword evidence="1" id="KW-0547">Nucleotide-binding</keyword>
<name>A0A387BM60_9LACT</name>
<organism evidence="3 4">
    <name type="scientific">Lactococcus allomyrinae</name>
    <dbReference type="NCBI Taxonomy" id="2419773"/>
    <lineage>
        <taxon>Bacteria</taxon>
        <taxon>Bacillati</taxon>
        <taxon>Bacillota</taxon>
        <taxon>Bacilli</taxon>
        <taxon>Lactobacillales</taxon>
        <taxon>Streptococcaceae</taxon>
        <taxon>Lactococcus</taxon>
    </lineage>
</organism>
<dbReference type="EMBL" id="CP032629">
    <property type="protein sequence ID" value="AYG02077.1"/>
    <property type="molecule type" value="Genomic_DNA"/>
</dbReference>
<accession>A0A387BM60</accession>
<reference evidence="3 4" key="1">
    <citation type="submission" date="2018-09" db="EMBL/GenBank/DDBJ databases">
        <title>Genome sequencing of strain 1JSPR-7.</title>
        <authorList>
            <person name="Heo J."/>
            <person name="Kim S.-J."/>
            <person name="Kwon S.-W."/>
        </authorList>
    </citation>
    <scope>NUCLEOTIDE SEQUENCE [LARGE SCALE GENOMIC DNA]</scope>
    <source>
        <strain evidence="3 4">1JSPR-7</strain>
        <plasmid evidence="3 4">unnamed2</plasmid>
    </source>
</reference>
<keyword evidence="4" id="KW-1185">Reference proteome</keyword>